<dbReference type="Proteomes" id="UP000662914">
    <property type="component" value="Chromosome"/>
</dbReference>
<evidence type="ECO:0000256" key="1">
    <source>
        <dbReference type="ARBA" id="ARBA00009477"/>
    </source>
</evidence>
<organism evidence="5 6">
    <name type="scientific">Candidatus Desulfobacillus denitrificans</name>
    <dbReference type="NCBI Taxonomy" id="2608985"/>
    <lineage>
        <taxon>Bacteria</taxon>
        <taxon>Pseudomonadati</taxon>
        <taxon>Pseudomonadota</taxon>
        <taxon>Betaproteobacteria</taxon>
        <taxon>Candidatus Desulfobacillus</taxon>
    </lineage>
</organism>
<dbReference type="EMBL" id="AP021857">
    <property type="protein sequence ID" value="BBO21519.1"/>
    <property type="molecule type" value="Genomic_DNA"/>
</dbReference>
<evidence type="ECO:0000313" key="6">
    <source>
        <dbReference type="Proteomes" id="UP000662914"/>
    </source>
</evidence>
<dbReference type="SUPFAM" id="SSF111369">
    <property type="entry name" value="HlyD-like secretion proteins"/>
    <property type="match status" value="1"/>
</dbReference>
<dbReference type="Gene3D" id="2.40.50.100">
    <property type="match status" value="1"/>
</dbReference>
<proteinExistence type="inferred from homology"/>
<protein>
    <submittedName>
        <fullName evidence="5">Efflux RND transporter periplasmic adaptor subunit</fullName>
    </submittedName>
</protein>
<name>A0A809R1P5_9PROT</name>
<reference evidence="5" key="1">
    <citation type="journal article" name="DNA Res.">
        <title>The physiological potential of anammox bacteria as revealed by their core genome structure.</title>
        <authorList>
            <person name="Okubo T."/>
            <person name="Toyoda A."/>
            <person name="Fukuhara K."/>
            <person name="Uchiyama I."/>
            <person name="Harigaya Y."/>
            <person name="Kuroiwa M."/>
            <person name="Suzuki T."/>
            <person name="Murakami Y."/>
            <person name="Suwa Y."/>
            <person name="Takami H."/>
        </authorList>
    </citation>
    <scope>NUCLEOTIDE SEQUENCE</scope>
    <source>
        <strain evidence="5">317325-3</strain>
    </source>
</reference>
<feature type="chain" id="PRO_5035241763" evidence="3">
    <location>
        <begin position="16"/>
        <end position="361"/>
    </location>
</feature>
<dbReference type="GO" id="GO:0046914">
    <property type="term" value="F:transition metal ion binding"/>
    <property type="evidence" value="ECO:0007669"/>
    <property type="project" value="TreeGrafter"/>
</dbReference>
<dbReference type="GO" id="GO:0030288">
    <property type="term" value="C:outer membrane-bounded periplasmic space"/>
    <property type="evidence" value="ECO:0007669"/>
    <property type="project" value="TreeGrafter"/>
</dbReference>
<dbReference type="Gene3D" id="2.40.30.170">
    <property type="match status" value="1"/>
</dbReference>
<evidence type="ECO:0000256" key="2">
    <source>
        <dbReference type="ARBA" id="ARBA00022448"/>
    </source>
</evidence>
<dbReference type="PANTHER" id="PTHR30097">
    <property type="entry name" value="CATION EFFLUX SYSTEM PROTEIN CUSB"/>
    <property type="match status" value="1"/>
</dbReference>
<feature type="domain" description="CzcB-like barrel-sandwich hybrid" evidence="4">
    <location>
        <begin position="61"/>
        <end position="207"/>
    </location>
</feature>
<accession>A0A809R1P5</accession>
<dbReference type="GO" id="GO:0016020">
    <property type="term" value="C:membrane"/>
    <property type="evidence" value="ECO:0007669"/>
    <property type="project" value="InterPro"/>
</dbReference>
<dbReference type="GO" id="GO:0060003">
    <property type="term" value="P:copper ion export"/>
    <property type="evidence" value="ECO:0007669"/>
    <property type="project" value="TreeGrafter"/>
</dbReference>
<evidence type="ECO:0000256" key="3">
    <source>
        <dbReference type="SAM" id="SignalP"/>
    </source>
</evidence>
<dbReference type="PANTHER" id="PTHR30097:SF4">
    <property type="entry name" value="SLR6042 PROTEIN"/>
    <property type="match status" value="1"/>
</dbReference>
<dbReference type="InterPro" id="IPR058647">
    <property type="entry name" value="BSH_CzcB-like"/>
</dbReference>
<comment type="similarity">
    <text evidence="1">Belongs to the membrane fusion protein (MFP) (TC 8.A.1) family.</text>
</comment>
<feature type="signal peptide" evidence="3">
    <location>
        <begin position="1"/>
        <end position="15"/>
    </location>
</feature>
<dbReference type="KEGG" id="ddz:DSYM_22180"/>
<dbReference type="GO" id="GO:0022857">
    <property type="term" value="F:transmembrane transporter activity"/>
    <property type="evidence" value="ECO:0007669"/>
    <property type="project" value="InterPro"/>
</dbReference>
<gene>
    <name evidence="5" type="ORF">DSYM_22180</name>
</gene>
<sequence length="361" mass="38077">MVALLATLLVPPLHAAEVVPVSAAQMKSLGIETAPLSAQRAGELPGLPAQVVVPNNQLHVLSAPMPVLVERMLATAGEHVKKGQTLARLQGPAVVEMQRAYLQAATQLRLAKDNLARDEKLFAEGIIAESRYRATRSQHAELAAAYTERRQVLRLAGMSEAAIARLQSGSGLGSAIDIASPVDGVVLEQLATAGQRLEAASPIFKVAKLDPLWLDIQLPIARRDMVTEGDQVTLPAQQAAGKVLVVGHGVGGSQTVLVRAEITRGTERLHPGQFVEATVVAVVRNDRAGLLWSVPNAALARLQDRVLVFVQTAQGFRVVPVGLIAEGAQSSTLRGDLKGDERIAVRGVSSLKAALMGIGGE</sequence>
<dbReference type="GO" id="GO:0015679">
    <property type="term" value="P:plasma membrane copper ion transport"/>
    <property type="evidence" value="ECO:0007669"/>
    <property type="project" value="TreeGrafter"/>
</dbReference>
<dbReference type="InterPro" id="IPR051909">
    <property type="entry name" value="MFP_Cation_Efflux"/>
</dbReference>
<evidence type="ECO:0000313" key="5">
    <source>
        <dbReference type="EMBL" id="BBO21519.1"/>
    </source>
</evidence>
<keyword evidence="3" id="KW-0732">Signal</keyword>
<keyword evidence="2" id="KW-0813">Transport</keyword>
<dbReference type="InterPro" id="IPR006143">
    <property type="entry name" value="RND_pump_MFP"/>
</dbReference>
<dbReference type="NCBIfam" id="TIGR01730">
    <property type="entry name" value="RND_mfp"/>
    <property type="match status" value="1"/>
</dbReference>
<dbReference type="Pfam" id="PF25973">
    <property type="entry name" value="BSH_CzcB"/>
    <property type="match status" value="1"/>
</dbReference>
<dbReference type="AlphaFoldDB" id="A0A809R1P5"/>
<dbReference type="Gene3D" id="1.10.287.470">
    <property type="entry name" value="Helix hairpin bin"/>
    <property type="match status" value="1"/>
</dbReference>
<evidence type="ECO:0000259" key="4">
    <source>
        <dbReference type="Pfam" id="PF25973"/>
    </source>
</evidence>